<dbReference type="RefSeq" id="WP_154238493.1">
    <property type="nucleotide sequence ID" value="NZ_CALJPI010000277.1"/>
</dbReference>
<dbReference type="PANTHER" id="PTHR30061:SF50">
    <property type="entry name" value="MALTOSE_MALTODEXTRIN-BINDING PERIPLASMIC PROTEIN"/>
    <property type="match status" value="1"/>
</dbReference>
<dbReference type="Proteomes" id="UP000480929">
    <property type="component" value="Unassembled WGS sequence"/>
</dbReference>
<dbReference type="AlphaFoldDB" id="A0A6N7S5J5"/>
<evidence type="ECO:0000313" key="8">
    <source>
        <dbReference type="Proteomes" id="UP000480929"/>
    </source>
</evidence>
<dbReference type="PROSITE" id="PS51257">
    <property type="entry name" value="PROKAR_LIPOPROTEIN"/>
    <property type="match status" value="1"/>
</dbReference>
<dbReference type="EMBL" id="WKPI01000009">
    <property type="protein sequence ID" value="MSC32864.1"/>
    <property type="molecule type" value="Genomic_DNA"/>
</dbReference>
<reference evidence="7 8" key="1">
    <citation type="journal article" date="2019" name="Nat. Med.">
        <title>A library of human gut bacterial isolates paired with longitudinal multiomics data enables mechanistic microbiome research.</title>
        <authorList>
            <person name="Poyet M."/>
            <person name="Groussin M."/>
            <person name="Gibbons S.M."/>
            <person name="Avila-Pacheco J."/>
            <person name="Jiang X."/>
            <person name="Kearney S.M."/>
            <person name="Perrotta A.R."/>
            <person name="Berdy B."/>
            <person name="Zhao S."/>
            <person name="Lieberman T.D."/>
            <person name="Swanson P.K."/>
            <person name="Smith M."/>
            <person name="Roesemann S."/>
            <person name="Alexander J.E."/>
            <person name="Rich S.A."/>
            <person name="Livny J."/>
            <person name="Vlamakis H."/>
            <person name="Clish C."/>
            <person name="Bullock K."/>
            <person name="Deik A."/>
            <person name="Scott J."/>
            <person name="Pierce K.A."/>
            <person name="Xavier R.J."/>
            <person name="Alm E.J."/>
        </authorList>
    </citation>
    <scope>NUCLEOTIDE SEQUENCE [LARGE SCALE GENOMIC DNA]</scope>
    <source>
        <strain evidence="5 7">BIOML-A4</strain>
        <strain evidence="6 8">BIOML-A5</strain>
    </source>
</reference>
<dbReference type="SUPFAM" id="SSF53850">
    <property type="entry name" value="Periplasmic binding protein-like II"/>
    <property type="match status" value="1"/>
</dbReference>
<dbReference type="GO" id="GO:1901982">
    <property type="term" value="F:maltose binding"/>
    <property type="evidence" value="ECO:0007669"/>
    <property type="project" value="TreeGrafter"/>
</dbReference>
<feature type="signal peptide" evidence="4">
    <location>
        <begin position="1"/>
        <end position="19"/>
    </location>
</feature>
<evidence type="ECO:0000313" key="7">
    <source>
        <dbReference type="Proteomes" id="UP000433575"/>
    </source>
</evidence>
<name>A0A6N7S5J5_9FIRM</name>
<dbReference type="GO" id="GO:0042956">
    <property type="term" value="P:maltodextrin transmembrane transport"/>
    <property type="evidence" value="ECO:0007669"/>
    <property type="project" value="TreeGrafter"/>
</dbReference>
<evidence type="ECO:0000256" key="2">
    <source>
        <dbReference type="ARBA" id="ARBA00022448"/>
    </source>
</evidence>
<evidence type="ECO:0000313" key="6">
    <source>
        <dbReference type="EMBL" id="MSC32864.1"/>
    </source>
</evidence>
<keyword evidence="8" id="KW-1185">Reference proteome</keyword>
<keyword evidence="2" id="KW-0813">Transport</keyword>
<comment type="similarity">
    <text evidence="1">Belongs to the bacterial solute-binding protein 1 family.</text>
</comment>
<dbReference type="Pfam" id="PF13416">
    <property type="entry name" value="SBP_bac_8"/>
    <property type="match status" value="1"/>
</dbReference>
<evidence type="ECO:0000256" key="4">
    <source>
        <dbReference type="SAM" id="SignalP"/>
    </source>
</evidence>
<keyword evidence="3 4" id="KW-0732">Signal</keyword>
<dbReference type="Gene3D" id="3.40.190.10">
    <property type="entry name" value="Periplasmic binding protein-like II"/>
    <property type="match status" value="2"/>
</dbReference>
<evidence type="ECO:0000256" key="1">
    <source>
        <dbReference type="ARBA" id="ARBA00008520"/>
    </source>
</evidence>
<feature type="chain" id="PRO_5038488194" evidence="4">
    <location>
        <begin position="20"/>
        <end position="430"/>
    </location>
</feature>
<dbReference type="Proteomes" id="UP000433575">
    <property type="component" value="Unassembled WGS sequence"/>
</dbReference>
<proteinExistence type="inferred from homology"/>
<dbReference type="OrthoDB" id="9763054at2"/>
<dbReference type="EMBL" id="WKPJ01000008">
    <property type="protein sequence ID" value="MSA89134.1"/>
    <property type="molecule type" value="Genomic_DNA"/>
</dbReference>
<dbReference type="GO" id="GO:0015768">
    <property type="term" value="P:maltose transport"/>
    <property type="evidence" value="ECO:0007669"/>
    <property type="project" value="TreeGrafter"/>
</dbReference>
<dbReference type="InterPro" id="IPR006059">
    <property type="entry name" value="SBP"/>
</dbReference>
<comment type="caution">
    <text evidence="5">The sequence shown here is derived from an EMBL/GenBank/DDBJ whole genome shotgun (WGS) entry which is preliminary data.</text>
</comment>
<evidence type="ECO:0000256" key="3">
    <source>
        <dbReference type="ARBA" id="ARBA00022729"/>
    </source>
</evidence>
<dbReference type="GO" id="GO:0055052">
    <property type="term" value="C:ATP-binding cassette (ABC) transporter complex, substrate-binding subunit-containing"/>
    <property type="evidence" value="ECO:0007669"/>
    <property type="project" value="TreeGrafter"/>
</dbReference>
<organism evidence="5 7">
    <name type="scientific">Holdemania massiliensis</name>
    <dbReference type="NCBI Taxonomy" id="1468449"/>
    <lineage>
        <taxon>Bacteria</taxon>
        <taxon>Bacillati</taxon>
        <taxon>Bacillota</taxon>
        <taxon>Erysipelotrichia</taxon>
        <taxon>Erysipelotrichales</taxon>
        <taxon>Erysipelotrichaceae</taxon>
        <taxon>Holdemania</taxon>
    </lineage>
</organism>
<dbReference type="PANTHER" id="PTHR30061">
    <property type="entry name" value="MALTOSE-BINDING PERIPLASMIC PROTEIN"/>
    <property type="match status" value="1"/>
</dbReference>
<evidence type="ECO:0000313" key="5">
    <source>
        <dbReference type="EMBL" id="MSA89134.1"/>
    </source>
</evidence>
<gene>
    <name evidence="6" type="ORF">GKD88_07000</name>
    <name evidence="5" type="ORF">GKE08_07325</name>
</gene>
<accession>A0A6N7S5J5</accession>
<protein>
    <submittedName>
        <fullName evidence="5">Extracellular solute-binding protein</fullName>
    </submittedName>
</protein>
<sequence>MKKLVALAAMLAMALTVSACGSNGGGSGNDGGNSGTDAAKTLIVYQNKAEVTTPMQDYAEKWGADNGVKVVVKTCTGSCDYGAAMKADINAGETPDIFVIEGITGYNLYKDIMEPMDGEAWVDQTQYEFVQDGKVYGYPVAVEGYGLAYNAEILEKAGVDPKTLTNLPAYEEAFAKIDGMKDELGLTAVVSLVSAEGSTWVLGNHNFAGYLSSGLAYDDTSVTDMALKGEVDEARLSTYADWVELLFNYADKKMLTVSSNDEQMAEFGAGKYAFLHQGTWADQPVLEAGGTFKMGFAPHAPLGAEETNGLFAGAPSWYCLNKDSANLDLAKKFLNDLCFSEEGQKMMTEEVGLVSAFENNTHRPTGPLSSALADWIEQGGTAYSFTNQYSLPDGFNMNTLGPIYGQFALGNIDKATFIQMFADAIATLGK</sequence>